<evidence type="ECO:0000313" key="4">
    <source>
        <dbReference type="Proteomes" id="UP000199119"/>
    </source>
</evidence>
<dbReference type="EMBL" id="FONX01000028">
    <property type="protein sequence ID" value="SFF31846.1"/>
    <property type="molecule type" value="Genomic_DNA"/>
</dbReference>
<name>A0A1I2HSZ1_9BURK</name>
<keyword evidence="2" id="KW-0812">Transmembrane</keyword>
<dbReference type="Proteomes" id="UP000199119">
    <property type="component" value="Unassembled WGS sequence"/>
</dbReference>
<dbReference type="AlphaFoldDB" id="A0A1I2HSZ1"/>
<organism evidence="3 4">
    <name type="scientific">Paracidovorax wautersii</name>
    <dbReference type="NCBI Taxonomy" id="1177982"/>
    <lineage>
        <taxon>Bacteria</taxon>
        <taxon>Pseudomonadati</taxon>
        <taxon>Pseudomonadota</taxon>
        <taxon>Betaproteobacteria</taxon>
        <taxon>Burkholderiales</taxon>
        <taxon>Comamonadaceae</taxon>
        <taxon>Paracidovorax</taxon>
    </lineage>
</organism>
<reference evidence="4" key="1">
    <citation type="submission" date="2016-10" db="EMBL/GenBank/DDBJ databases">
        <authorList>
            <person name="Varghese N."/>
            <person name="Submissions S."/>
        </authorList>
    </citation>
    <scope>NUCLEOTIDE SEQUENCE [LARGE SCALE GENOMIC DNA]</scope>
    <source>
        <strain evidence="4">DSM 27981</strain>
    </source>
</reference>
<evidence type="ECO:0000256" key="1">
    <source>
        <dbReference type="SAM" id="MobiDB-lite"/>
    </source>
</evidence>
<feature type="region of interest" description="Disordered" evidence="1">
    <location>
        <begin position="148"/>
        <end position="184"/>
    </location>
</feature>
<evidence type="ECO:0000256" key="2">
    <source>
        <dbReference type="SAM" id="Phobius"/>
    </source>
</evidence>
<protein>
    <submittedName>
        <fullName evidence="3">Conjugation TrbI-like protein</fullName>
    </submittedName>
</protein>
<accession>A0A1I2HSZ1</accession>
<proteinExistence type="predicted"/>
<feature type="compositionally biased region" description="Gly residues" evidence="1">
    <location>
        <begin position="167"/>
        <end position="183"/>
    </location>
</feature>
<dbReference type="RefSeq" id="WP_139222934.1">
    <property type="nucleotide sequence ID" value="NZ_FONX01000028.1"/>
</dbReference>
<keyword evidence="2" id="KW-0472">Membrane</keyword>
<keyword evidence="4" id="KW-1185">Reference proteome</keyword>
<keyword evidence="2" id="KW-1133">Transmembrane helix</keyword>
<evidence type="ECO:0000313" key="3">
    <source>
        <dbReference type="EMBL" id="SFF31846.1"/>
    </source>
</evidence>
<dbReference type="STRING" id="1177982.SAMN04489711_1283"/>
<sequence>MSEAKKSQGVKLAKQNLRQAWSSPAAKIGVVVLVLAVIGLGGAAIHSLRGGTAKAGVASAEGYGGGGPAPRGATDAATAAAVAQKADEDSAAAKATGTSFAGPFVFEGAEKQQRNEVAGFDEKPAANVQKTGPIFVALREKAAEYDAAERRTQGGTAGAASTSGARAGAGGGQASTGQAGQGPYGLTEQEFAQVAGQLKSVGSSRPVYSWSANGIISKPPASGAEMKSSATASGQGGVAVVQALDKVAAKEQIAARAGDVCGATPESAIDTDYAVPVFFEIVECGVLTGARARGQVVKSPDDFTIHFTNITLDPKKGWKLASAVEAMAVNIAKEGSPGVADSVNRHWMTRLGSSALLSLAKTEKGFISARGSTTLTTGTSTSTAIEPLSAEEKRTARIAGVLEGSMDIVAKDLSTGVNRTATMRLEKTTLLGIQFMGDVKVVPNE</sequence>
<gene>
    <name evidence="3" type="ORF">SAMN04489711_1283</name>
</gene>
<feature type="transmembrane region" description="Helical" evidence="2">
    <location>
        <begin position="21"/>
        <end position="45"/>
    </location>
</feature>